<evidence type="ECO:0000259" key="8">
    <source>
        <dbReference type="Pfam" id="PF20684"/>
    </source>
</evidence>
<accession>A0A0F8TWE4</accession>
<dbReference type="PANTHER" id="PTHR33048">
    <property type="entry name" value="PTH11-LIKE INTEGRAL MEMBRANE PROTEIN (AFU_ORTHOLOGUE AFUA_5G11245)"/>
    <property type="match status" value="1"/>
</dbReference>
<evidence type="ECO:0000256" key="6">
    <source>
        <dbReference type="SAM" id="MobiDB-lite"/>
    </source>
</evidence>
<evidence type="ECO:0000256" key="3">
    <source>
        <dbReference type="ARBA" id="ARBA00022989"/>
    </source>
</evidence>
<feature type="transmembrane region" description="Helical" evidence="7">
    <location>
        <begin position="120"/>
        <end position="141"/>
    </location>
</feature>
<sequence length="393" mass="43662">MSSNRSAMILAVSWTETCLGLVFFTLRFVSNWKVVARFRWDFAVATLTVITEVVGQIFLQFSVDSGMGHHMAELSHAQQVKALKWSWVFQLLAIMASMLGKLAILAFLIQIRGRHETKPWLLIILGVLGAAINIAVLGTILGQCTPMQKLWDDSLEGTCDPGRKINQNYSFFQASFNTFLDALLAAYPIHLFWKLQMKPRIKIALSVLMGLGWIAAVCSAIKTHELKALTLTSDITWAQPDLLIWASTEAWIVIVVGCVPPIRPLMERVLQRLGLSSKKTSTPIYHHDSIARVAYGTNRSMPMNHPQFQSNAYCGSKTFGLEDELGWQELDSFKDPTGSNKQIVGGSKDVVVTTDIVTKFEDIESHRGPSSNDSNISSEDLVSGESPNSRNVF</sequence>
<feature type="transmembrane region" description="Helical" evidence="7">
    <location>
        <begin position="203"/>
        <end position="222"/>
    </location>
</feature>
<protein>
    <recommendedName>
        <fullName evidence="8">Rhodopsin domain-containing protein</fullName>
    </recommendedName>
</protein>
<gene>
    <name evidence="9" type="ORF">ARAM_002659</name>
</gene>
<dbReference type="GO" id="GO:0016020">
    <property type="term" value="C:membrane"/>
    <property type="evidence" value="ECO:0007669"/>
    <property type="project" value="UniProtKB-SubCell"/>
</dbReference>
<proteinExistence type="inferred from homology"/>
<dbReference type="Proteomes" id="UP000034291">
    <property type="component" value="Unassembled WGS sequence"/>
</dbReference>
<dbReference type="InterPro" id="IPR049326">
    <property type="entry name" value="Rhodopsin_dom_fungi"/>
</dbReference>
<keyword evidence="3 7" id="KW-1133">Transmembrane helix</keyword>
<dbReference type="OrthoDB" id="4470227at2759"/>
<reference evidence="9 10" key="1">
    <citation type="submission" date="2015-02" db="EMBL/GenBank/DDBJ databases">
        <title>Draft Genome Sequences of Two Closely-Related Aflatoxigenic Aspergillus Species Obtained from the Cote d'Ivoire.</title>
        <authorList>
            <person name="Moore G.G."/>
            <person name="Beltz S.B."/>
            <person name="Mack B.M."/>
        </authorList>
    </citation>
    <scope>NUCLEOTIDE SEQUENCE [LARGE SCALE GENOMIC DNA]</scope>
    <source>
        <strain evidence="9 10">SRRC1468</strain>
    </source>
</reference>
<dbReference type="Pfam" id="PF20684">
    <property type="entry name" value="Fung_rhodopsin"/>
    <property type="match status" value="1"/>
</dbReference>
<evidence type="ECO:0000256" key="1">
    <source>
        <dbReference type="ARBA" id="ARBA00004141"/>
    </source>
</evidence>
<feature type="transmembrane region" description="Helical" evidence="7">
    <location>
        <begin position="242"/>
        <end position="262"/>
    </location>
</feature>
<comment type="similarity">
    <text evidence="5">Belongs to the SAT4 family.</text>
</comment>
<evidence type="ECO:0000313" key="10">
    <source>
        <dbReference type="Proteomes" id="UP000034291"/>
    </source>
</evidence>
<feature type="domain" description="Rhodopsin" evidence="8">
    <location>
        <begin position="26"/>
        <end position="268"/>
    </location>
</feature>
<keyword evidence="2 7" id="KW-0812">Transmembrane</keyword>
<comment type="subcellular location">
    <subcellularLocation>
        <location evidence="1">Membrane</location>
        <topology evidence="1">Multi-pass membrane protein</topology>
    </subcellularLocation>
</comment>
<dbReference type="AlphaFoldDB" id="A0A0F8TWE4"/>
<evidence type="ECO:0000256" key="4">
    <source>
        <dbReference type="ARBA" id="ARBA00023136"/>
    </source>
</evidence>
<dbReference type="PANTHER" id="PTHR33048:SF165">
    <property type="entry name" value="INTEGRAL MEMBRANE PROTEIN"/>
    <property type="match status" value="1"/>
</dbReference>
<feature type="transmembrane region" description="Helical" evidence="7">
    <location>
        <begin position="87"/>
        <end position="108"/>
    </location>
</feature>
<feature type="transmembrane region" description="Helical" evidence="7">
    <location>
        <begin position="171"/>
        <end position="191"/>
    </location>
</feature>
<name>A0A0F8TWE4_9EURO</name>
<keyword evidence="4 7" id="KW-0472">Membrane</keyword>
<dbReference type="InterPro" id="IPR052337">
    <property type="entry name" value="SAT4-like"/>
</dbReference>
<comment type="caution">
    <text evidence="9">The sequence shown here is derived from an EMBL/GenBank/DDBJ whole genome shotgun (WGS) entry which is preliminary data.</text>
</comment>
<dbReference type="STRING" id="308745.A0A0F8TWE4"/>
<feature type="transmembrane region" description="Helical" evidence="7">
    <location>
        <begin position="38"/>
        <end position="59"/>
    </location>
</feature>
<organism evidence="9 10">
    <name type="scientific">Aspergillus rambellii</name>
    <dbReference type="NCBI Taxonomy" id="308745"/>
    <lineage>
        <taxon>Eukaryota</taxon>
        <taxon>Fungi</taxon>
        <taxon>Dikarya</taxon>
        <taxon>Ascomycota</taxon>
        <taxon>Pezizomycotina</taxon>
        <taxon>Eurotiomycetes</taxon>
        <taxon>Eurotiomycetidae</taxon>
        <taxon>Eurotiales</taxon>
        <taxon>Aspergillaceae</taxon>
        <taxon>Aspergillus</taxon>
        <taxon>Aspergillus subgen. Nidulantes</taxon>
    </lineage>
</organism>
<evidence type="ECO:0000313" key="9">
    <source>
        <dbReference type="EMBL" id="KKK11814.1"/>
    </source>
</evidence>
<feature type="transmembrane region" description="Helical" evidence="7">
    <location>
        <begin position="6"/>
        <end position="26"/>
    </location>
</feature>
<keyword evidence="10" id="KW-1185">Reference proteome</keyword>
<dbReference type="EMBL" id="JZBS01004177">
    <property type="protein sequence ID" value="KKK11814.1"/>
    <property type="molecule type" value="Genomic_DNA"/>
</dbReference>
<evidence type="ECO:0000256" key="5">
    <source>
        <dbReference type="ARBA" id="ARBA00038359"/>
    </source>
</evidence>
<feature type="region of interest" description="Disordered" evidence="6">
    <location>
        <begin position="363"/>
        <end position="393"/>
    </location>
</feature>
<evidence type="ECO:0000256" key="2">
    <source>
        <dbReference type="ARBA" id="ARBA00022692"/>
    </source>
</evidence>
<evidence type="ECO:0000256" key="7">
    <source>
        <dbReference type="SAM" id="Phobius"/>
    </source>
</evidence>
<feature type="compositionally biased region" description="Polar residues" evidence="6">
    <location>
        <begin position="368"/>
        <end position="393"/>
    </location>
</feature>